<protein>
    <submittedName>
        <fullName evidence="1">Uncharacterized protein</fullName>
    </submittedName>
</protein>
<gene>
    <name evidence="1" type="ORF">MVEN_00723500</name>
</gene>
<proteinExistence type="predicted"/>
<dbReference type="EMBL" id="JACAZI010000005">
    <property type="protein sequence ID" value="KAF7359966.1"/>
    <property type="molecule type" value="Genomic_DNA"/>
</dbReference>
<dbReference type="OrthoDB" id="2983170at2759"/>
<dbReference type="Proteomes" id="UP000620124">
    <property type="component" value="Unassembled WGS sequence"/>
</dbReference>
<dbReference type="AlphaFoldDB" id="A0A8H7D5S8"/>
<name>A0A8H7D5S8_9AGAR</name>
<keyword evidence="2" id="KW-1185">Reference proteome</keyword>
<comment type="caution">
    <text evidence="1">The sequence shown here is derived from an EMBL/GenBank/DDBJ whole genome shotgun (WGS) entry which is preliminary data.</text>
</comment>
<evidence type="ECO:0000313" key="1">
    <source>
        <dbReference type="EMBL" id="KAF7359966.1"/>
    </source>
</evidence>
<accession>A0A8H7D5S8</accession>
<reference evidence="1" key="1">
    <citation type="submission" date="2020-05" db="EMBL/GenBank/DDBJ databases">
        <title>Mycena genomes resolve the evolution of fungal bioluminescence.</title>
        <authorList>
            <person name="Tsai I.J."/>
        </authorList>
    </citation>
    <scope>NUCLEOTIDE SEQUENCE</scope>
    <source>
        <strain evidence="1">CCC161011</strain>
    </source>
</reference>
<organism evidence="1 2">
    <name type="scientific">Mycena venus</name>
    <dbReference type="NCBI Taxonomy" id="2733690"/>
    <lineage>
        <taxon>Eukaryota</taxon>
        <taxon>Fungi</taxon>
        <taxon>Dikarya</taxon>
        <taxon>Basidiomycota</taxon>
        <taxon>Agaricomycotina</taxon>
        <taxon>Agaricomycetes</taxon>
        <taxon>Agaricomycetidae</taxon>
        <taxon>Agaricales</taxon>
        <taxon>Marasmiineae</taxon>
        <taxon>Mycenaceae</taxon>
        <taxon>Mycena</taxon>
    </lineage>
</organism>
<evidence type="ECO:0000313" key="2">
    <source>
        <dbReference type="Proteomes" id="UP000620124"/>
    </source>
</evidence>
<sequence length="188" mass="19459">MSPAATLCNLPVSTGFDSRATRSCASLDWVLNSGLRTRASQLSGPLTLPCDAGVISVCLHDIPVNASLPYDLVLGLDWFNLVRNSAPQLVVHLSSGSLDLRTIGSAVTQSSTASPLLAPVFRANIGLELSASSVSAGVPDVVPAPSSMSSTRGIDVVTSRLRDGTSGQDVRAASLVNPGLNRSTNYLL</sequence>